<dbReference type="EMBL" id="JAKEVZ010000005">
    <property type="protein sequence ID" value="MCF1751084.1"/>
    <property type="molecule type" value="Genomic_DNA"/>
</dbReference>
<feature type="chain" id="PRO_5047370694" description="DUF4168 domain-containing protein" evidence="1">
    <location>
        <begin position="22"/>
        <end position="167"/>
    </location>
</feature>
<evidence type="ECO:0000313" key="2">
    <source>
        <dbReference type="EMBL" id="MCF1751084.1"/>
    </source>
</evidence>
<protein>
    <recommendedName>
        <fullName evidence="4">DUF4168 domain-containing protein</fullName>
    </recommendedName>
</protein>
<gene>
    <name evidence="2" type="ORF">L0U89_08380</name>
</gene>
<dbReference type="RefSeq" id="WP_008625965.1">
    <property type="nucleotide sequence ID" value="NZ_JAKEVZ010000005.1"/>
</dbReference>
<keyword evidence="3" id="KW-1185">Reference proteome</keyword>
<comment type="caution">
    <text evidence="2">The sequence shown here is derived from an EMBL/GenBank/DDBJ whole genome shotgun (WGS) entry which is preliminary data.</text>
</comment>
<evidence type="ECO:0000256" key="1">
    <source>
        <dbReference type="SAM" id="SignalP"/>
    </source>
</evidence>
<feature type="signal peptide" evidence="1">
    <location>
        <begin position="1"/>
        <end position="21"/>
    </location>
</feature>
<evidence type="ECO:0000313" key="3">
    <source>
        <dbReference type="Proteomes" id="UP001201449"/>
    </source>
</evidence>
<evidence type="ECO:0008006" key="4">
    <source>
        <dbReference type="Google" id="ProtNLM"/>
    </source>
</evidence>
<organism evidence="2 3">
    <name type="scientific">Mariniradius sediminis</name>
    <dbReference type="NCBI Taxonomy" id="2909237"/>
    <lineage>
        <taxon>Bacteria</taxon>
        <taxon>Pseudomonadati</taxon>
        <taxon>Bacteroidota</taxon>
        <taxon>Cytophagia</taxon>
        <taxon>Cytophagales</taxon>
        <taxon>Cyclobacteriaceae</taxon>
        <taxon>Mariniradius</taxon>
    </lineage>
</organism>
<dbReference type="Proteomes" id="UP001201449">
    <property type="component" value="Unassembled WGS sequence"/>
</dbReference>
<keyword evidence="1" id="KW-0732">Signal</keyword>
<proteinExistence type="predicted"/>
<reference evidence="2 3" key="1">
    <citation type="submission" date="2022-01" db="EMBL/GenBank/DDBJ databases">
        <title>Mariniradius saccharolyticus sp. nov., isolated from sediment of a river.</title>
        <authorList>
            <person name="Liu H."/>
        </authorList>
    </citation>
    <scope>NUCLEOTIDE SEQUENCE [LARGE SCALE GENOMIC DNA]</scope>
    <source>
        <strain evidence="2 3">RY-2</strain>
    </source>
</reference>
<sequence>MKRLIVMAFLSLGMLNMQAKAQDAAAEPVTEEEIMKFAAMEESVAHFLQEKQDALVEMVKNDEALGGPARYNEIKAAWGKEDKLAEIKITDAERAAFQKVQDYINSMTDQVKEFKLEQIKNPEVLGAATYNKVNRAMSADPELKKKVTEAIAMLKEKRAAEGGGVVD</sequence>
<name>A0ABS9BUS0_9BACT</name>
<accession>A0ABS9BUS0</accession>